<protein>
    <submittedName>
        <fullName evidence="2">Uncharacterized protein</fullName>
    </submittedName>
</protein>
<dbReference type="EMBL" id="JADGJQ010000062">
    <property type="protein sequence ID" value="KAJ3174659.1"/>
    <property type="molecule type" value="Genomic_DNA"/>
</dbReference>
<evidence type="ECO:0000256" key="1">
    <source>
        <dbReference type="SAM" id="MobiDB-lite"/>
    </source>
</evidence>
<feature type="region of interest" description="Disordered" evidence="1">
    <location>
        <begin position="1"/>
        <end position="53"/>
    </location>
</feature>
<feature type="region of interest" description="Disordered" evidence="1">
    <location>
        <begin position="368"/>
        <end position="408"/>
    </location>
</feature>
<proteinExistence type="predicted"/>
<evidence type="ECO:0000313" key="3">
    <source>
        <dbReference type="Proteomes" id="UP001212152"/>
    </source>
</evidence>
<organism evidence="2 3">
    <name type="scientific">Geranomyces variabilis</name>
    <dbReference type="NCBI Taxonomy" id="109894"/>
    <lineage>
        <taxon>Eukaryota</taxon>
        <taxon>Fungi</taxon>
        <taxon>Fungi incertae sedis</taxon>
        <taxon>Chytridiomycota</taxon>
        <taxon>Chytridiomycota incertae sedis</taxon>
        <taxon>Chytridiomycetes</taxon>
        <taxon>Spizellomycetales</taxon>
        <taxon>Powellomycetaceae</taxon>
        <taxon>Geranomyces</taxon>
    </lineage>
</organism>
<gene>
    <name evidence="2" type="ORF">HDU87_007031</name>
</gene>
<feature type="compositionally biased region" description="Basic residues" evidence="1">
    <location>
        <begin position="396"/>
        <end position="408"/>
    </location>
</feature>
<keyword evidence="3" id="KW-1185">Reference proteome</keyword>
<name>A0AAD5TFD2_9FUNG</name>
<sequence length="408" mass="45978">MGPAATAGTPKRSRTSDFKLPFVGGLDTPAKKSSGEASSRVLSPDPESESEEDCRFEVKDNIGRQLDLAIAAPMPELELAGVACGEILRKVQKYLKRGKQQVTETEAAAFAATLSCVLIMRIMPALYNPFISPTQWLKIRSELRDRTLDHIDYTEVVPLIQSNAANMLSEKLNSKISFPTPICDDIKHERCANMLSRIYEMLDIQPHIRMNESTWIAHHIWTMFGRSYDPEIRVMLDFPSSSRNLKRPDLMFWYKSHCLLLAEIKTPTAPATEKAKELVRLIQRGVEAIKSQLSNWGNALPTIYLARFDGALCTAYELTLAKRIFCCHEIAEFALPMLIDENSAETCARAVVAADRLLKQVRKLKRHLEESTRTRKKQIAPSYDLPATPEKPAPAPRKKRGKAKEKKD</sequence>
<dbReference type="Proteomes" id="UP001212152">
    <property type="component" value="Unassembled WGS sequence"/>
</dbReference>
<comment type="caution">
    <text evidence="2">The sequence shown here is derived from an EMBL/GenBank/DDBJ whole genome shotgun (WGS) entry which is preliminary data.</text>
</comment>
<dbReference type="AlphaFoldDB" id="A0AAD5TFD2"/>
<evidence type="ECO:0000313" key="2">
    <source>
        <dbReference type="EMBL" id="KAJ3174659.1"/>
    </source>
</evidence>
<reference evidence="2" key="1">
    <citation type="submission" date="2020-05" db="EMBL/GenBank/DDBJ databases">
        <title>Phylogenomic resolution of chytrid fungi.</title>
        <authorList>
            <person name="Stajich J.E."/>
            <person name="Amses K."/>
            <person name="Simmons R."/>
            <person name="Seto K."/>
            <person name="Myers J."/>
            <person name="Bonds A."/>
            <person name="Quandt C.A."/>
            <person name="Barry K."/>
            <person name="Liu P."/>
            <person name="Grigoriev I."/>
            <person name="Longcore J.E."/>
            <person name="James T.Y."/>
        </authorList>
    </citation>
    <scope>NUCLEOTIDE SEQUENCE</scope>
    <source>
        <strain evidence="2">JEL0379</strain>
    </source>
</reference>
<accession>A0AAD5TFD2</accession>